<feature type="domain" description="SH3b" evidence="5">
    <location>
        <begin position="58"/>
        <end position="121"/>
    </location>
</feature>
<dbReference type="Pfam" id="PF08239">
    <property type="entry name" value="SH3_3"/>
    <property type="match status" value="1"/>
</dbReference>
<dbReference type="GO" id="GO:0006508">
    <property type="term" value="P:proteolysis"/>
    <property type="evidence" value="ECO:0007669"/>
    <property type="project" value="UniProtKB-KW"/>
</dbReference>
<evidence type="ECO:0000256" key="2">
    <source>
        <dbReference type="ARBA" id="ARBA00022670"/>
    </source>
</evidence>
<keyword evidence="2" id="KW-0645">Protease</keyword>
<dbReference type="InterPro" id="IPR051202">
    <property type="entry name" value="Peptidase_C40"/>
</dbReference>
<comment type="similarity">
    <text evidence="1">Belongs to the peptidase C40 family.</text>
</comment>
<keyword evidence="4" id="KW-0788">Thiol protease</keyword>
<dbReference type="SMART" id="SM00287">
    <property type="entry name" value="SH3b"/>
    <property type="match status" value="1"/>
</dbReference>
<dbReference type="PANTHER" id="PTHR47053">
    <property type="entry name" value="MUREIN DD-ENDOPEPTIDASE MEPH-RELATED"/>
    <property type="match status" value="1"/>
</dbReference>
<keyword evidence="10" id="KW-1185">Reference proteome</keyword>
<reference evidence="8 9" key="2">
    <citation type="submission" date="2019-03" db="EMBL/GenBank/DDBJ databases">
        <title>Genomic Encyclopedia of Type Strains, Phase IV (KMG-IV): sequencing the most valuable type-strain genomes for metagenomic binning, comparative biology and taxonomic classification.</title>
        <authorList>
            <person name="Goeker M."/>
        </authorList>
    </citation>
    <scope>NUCLEOTIDE SEQUENCE [LARGE SCALE GENOMIC DNA]</scope>
    <source>
        <strain evidence="8 9">DSM 103426</strain>
    </source>
</reference>
<dbReference type="PROSITE" id="PS51935">
    <property type="entry name" value="NLPC_P60"/>
    <property type="match status" value="1"/>
</dbReference>
<reference evidence="7 10" key="1">
    <citation type="journal article" date="2018" name="Int. J. Syst. Evol. Microbiol.">
        <title>Draft Genome Sequence of Faecalimonas umbilicata JCM 30896T, an Acetate-Producing Bacterium Isolated from Human Feces.</title>
        <authorList>
            <person name="Sakamoto M."/>
            <person name="Ikeyama N."/>
            <person name="Yuki M."/>
            <person name="Ohkuma M."/>
        </authorList>
    </citation>
    <scope>NUCLEOTIDE SEQUENCE [LARGE SCALE GENOMIC DNA]</scope>
    <source>
        <strain evidence="7 10">EGH7</strain>
    </source>
</reference>
<evidence type="ECO:0000259" key="6">
    <source>
        <dbReference type="PROSITE" id="PS51935"/>
    </source>
</evidence>
<dbReference type="Proteomes" id="UP000294613">
    <property type="component" value="Unassembled WGS sequence"/>
</dbReference>
<dbReference type="SUPFAM" id="SSF54001">
    <property type="entry name" value="Cysteine proteinases"/>
    <property type="match status" value="1"/>
</dbReference>
<evidence type="ECO:0000259" key="5">
    <source>
        <dbReference type="PROSITE" id="PS51781"/>
    </source>
</evidence>
<evidence type="ECO:0000256" key="1">
    <source>
        <dbReference type="ARBA" id="ARBA00007074"/>
    </source>
</evidence>
<proteinExistence type="inferred from homology"/>
<dbReference type="GO" id="GO:0008234">
    <property type="term" value="F:cysteine-type peptidase activity"/>
    <property type="evidence" value="ECO:0007669"/>
    <property type="project" value="UniProtKB-KW"/>
</dbReference>
<dbReference type="Gene3D" id="2.30.30.40">
    <property type="entry name" value="SH3 Domains"/>
    <property type="match status" value="1"/>
</dbReference>
<evidence type="ECO:0000313" key="8">
    <source>
        <dbReference type="EMBL" id="TCS64413.1"/>
    </source>
</evidence>
<evidence type="ECO:0000256" key="4">
    <source>
        <dbReference type="ARBA" id="ARBA00022807"/>
    </source>
</evidence>
<sequence>MRDRSRKKIMAGLIAAEILSQSIPCISMAAEHLPSAGAGLLKEQYYEKELKKTEKTAIQIAEVTADCLNVRQGQGTDTQIIGQLEQGAKKKIEEKPQNGWIPIEYYGGRAYISDDYVTIKEKYDTVESEEKKGTVEERGKRVVAYAKQFLGNPYVWGGTSLTEGADCSGFVQSVYRKFGVKLPRTTWDMENAGIEVTYDEILPGDLILYEGHVGIYIEENQIINAIDEENGIGISPAFFTDIITIRRVLE</sequence>
<organism evidence="8 9">
    <name type="scientific">Faecalimonas umbilicata</name>
    <dbReference type="NCBI Taxonomy" id="1912855"/>
    <lineage>
        <taxon>Bacteria</taxon>
        <taxon>Bacillati</taxon>
        <taxon>Bacillota</taxon>
        <taxon>Clostridia</taxon>
        <taxon>Lachnospirales</taxon>
        <taxon>Lachnospiraceae</taxon>
        <taxon>Faecalimonas</taxon>
    </lineage>
</organism>
<evidence type="ECO:0000313" key="10">
    <source>
        <dbReference type="Proteomes" id="UP000702954"/>
    </source>
</evidence>
<evidence type="ECO:0000313" key="9">
    <source>
        <dbReference type="Proteomes" id="UP000294613"/>
    </source>
</evidence>
<dbReference type="EMBL" id="BHEO01000002">
    <property type="protein sequence ID" value="GBU03798.1"/>
    <property type="molecule type" value="Genomic_DNA"/>
</dbReference>
<accession>A0A4R3JGI5</accession>
<name>A0A4R3JGI5_9FIRM</name>
<feature type="domain" description="NlpC/P60" evidence="6">
    <location>
        <begin position="136"/>
        <end position="250"/>
    </location>
</feature>
<evidence type="ECO:0000313" key="7">
    <source>
        <dbReference type="EMBL" id="GBU03798.1"/>
    </source>
</evidence>
<dbReference type="AlphaFoldDB" id="A0A4R3JGI5"/>
<keyword evidence="3" id="KW-0378">Hydrolase</keyword>
<dbReference type="RefSeq" id="WP_116441034.1">
    <property type="nucleotide sequence ID" value="NZ_BHEO01000002.1"/>
</dbReference>
<protein>
    <submittedName>
        <fullName evidence="8">SH3 domain-containing protein</fullName>
    </submittedName>
</protein>
<dbReference type="InterPro" id="IPR038765">
    <property type="entry name" value="Papain-like_cys_pep_sf"/>
</dbReference>
<dbReference type="InterPro" id="IPR000064">
    <property type="entry name" value="NLP_P60_dom"/>
</dbReference>
<gene>
    <name evidence="8" type="ORF">EDD74_12622</name>
    <name evidence="7" type="ORF">FAEUMB_03390</name>
</gene>
<dbReference type="EMBL" id="SLZV01000026">
    <property type="protein sequence ID" value="TCS64413.1"/>
    <property type="molecule type" value="Genomic_DNA"/>
</dbReference>
<dbReference type="PANTHER" id="PTHR47053:SF1">
    <property type="entry name" value="MUREIN DD-ENDOPEPTIDASE MEPH-RELATED"/>
    <property type="match status" value="1"/>
</dbReference>
<dbReference type="Proteomes" id="UP000702954">
    <property type="component" value="Unassembled WGS sequence"/>
</dbReference>
<dbReference type="PROSITE" id="PS51781">
    <property type="entry name" value="SH3B"/>
    <property type="match status" value="1"/>
</dbReference>
<dbReference type="InterPro" id="IPR003646">
    <property type="entry name" value="SH3-like_bac-type"/>
</dbReference>
<evidence type="ECO:0000256" key="3">
    <source>
        <dbReference type="ARBA" id="ARBA00022801"/>
    </source>
</evidence>
<dbReference type="Gene3D" id="3.90.1720.10">
    <property type="entry name" value="endopeptidase domain like (from Nostoc punctiforme)"/>
    <property type="match status" value="1"/>
</dbReference>
<dbReference type="Pfam" id="PF00877">
    <property type="entry name" value="NLPC_P60"/>
    <property type="match status" value="1"/>
</dbReference>
<comment type="caution">
    <text evidence="8">The sequence shown here is derived from an EMBL/GenBank/DDBJ whole genome shotgun (WGS) entry which is preliminary data.</text>
</comment>